<name>A0A291RNX7_9NOCA</name>
<proteinExistence type="predicted"/>
<feature type="domain" description="O-acyltransferase WSD1 C-terminal" evidence="2">
    <location>
        <begin position="46"/>
        <end position="147"/>
    </location>
</feature>
<organism evidence="3 4">
    <name type="scientific">Nocardia terpenica</name>
    <dbReference type="NCBI Taxonomy" id="455432"/>
    <lineage>
        <taxon>Bacteria</taxon>
        <taxon>Bacillati</taxon>
        <taxon>Actinomycetota</taxon>
        <taxon>Actinomycetes</taxon>
        <taxon>Mycobacteriales</taxon>
        <taxon>Nocardiaceae</taxon>
        <taxon>Nocardia</taxon>
    </lineage>
</organism>
<protein>
    <recommendedName>
        <fullName evidence="2">O-acyltransferase WSD1 C-terminal domain-containing protein</fullName>
    </recommendedName>
</protein>
<evidence type="ECO:0000259" key="2">
    <source>
        <dbReference type="Pfam" id="PF06974"/>
    </source>
</evidence>
<evidence type="ECO:0000313" key="3">
    <source>
        <dbReference type="EMBL" id="ATL69311.1"/>
    </source>
</evidence>
<gene>
    <name evidence="3" type="ORF">CRH09_27180</name>
</gene>
<feature type="region of interest" description="Disordered" evidence="1">
    <location>
        <begin position="1"/>
        <end position="38"/>
    </location>
</feature>
<evidence type="ECO:0000256" key="1">
    <source>
        <dbReference type="SAM" id="MobiDB-lite"/>
    </source>
</evidence>
<feature type="compositionally biased region" description="Basic and acidic residues" evidence="1">
    <location>
        <begin position="16"/>
        <end position="31"/>
    </location>
</feature>
<dbReference type="KEGG" id="ntp:CRH09_27180"/>
<sequence length="155" mass="16596">MCAGQQGFGADLVPAGRDRGSGRTTDRRPPADRAASVQGEAEAEQSLLRLAQWLPFGLVALIFRLASRFPQSGVSALATDIPGPRHRLTLGERDVLEMWPCIPIALRVRTTIAILSYADRLTFGITGDYDTTPDLDTIASGIATEIAVLLAHARG</sequence>
<dbReference type="Proteomes" id="UP000221961">
    <property type="component" value="Chromosome"/>
</dbReference>
<dbReference type="EMBL" id="CP023778">
    <property type="protein sequence ID" value="ATL69311.1"/>
    <property type="molecule type" value="Genomic_DNA"/>
</dbReference>
<dbReference type="Pfam" id="PF06974">
    <property type="entry name" value="WS_DGAT_C"/>
    <property type="match status" value="1"/>
</dbReference>
<reference evidence="3 4" key="1">
    <citation type="submission" date="2017-10" db="EMBL/GenBank/DDBJ databases">
        <title>Comparative genomics between pathogenic Norcardia.</title>
        <authorList>
            <person name="Zeng L."/>
        </authorList>
    </citation>
    <scope>NUCLEOTIDE SEQUENCE [LARGE SCALE GENOMIC DNA]</scope>
    <source>
        <strain evidence="3 4">NC_YFY_NT001</strain>
    </source>
</reference>
<dbReference type="InterPro" id="IPR009721">
    <property type="entry name" value="O-acyltransferase_WSD1_C"/>
</dbReference>
<accession>A0A291RNX7</accession>
<dbReference type="AlphaFoldDB" id="A0A291RNX7"/>
<evidence type="ECO:0000313" key="4">
    <source>
        <dbReference type="Proteomes" id="UP000221961"/>
    </source>
</evidence>